<dbReference type="Ensembl" id="ENSHHUT00000069799.1">
    <property type="protein sequence ID" value="ENSHHUP00000067526.1"/>
    <property type="gene ID" value="ENSHHUG00000039808.1"/>
</dbReference>
<protein>
    <submittedName>
        <fullName evidence="1">Uncharacterized protein</fullName>
    </submittedName>
</protein>
<evidence type="ECO:0000313" key="2">
    <source>
        <dbReference type="Proteomes" id="UP000314982"/>
    </source>
</evidence>
<keyword evidence="2" id="KW-1185">Reference proteome</keyword>
<reference evidence="1" key="3">
    <citation type="submission" date="2025-09" db="UniProtKB">
        <authorList>
            <consortium name="Ensembl"/>
        </authorList>
    </citation>
    <scope>IDENTIFICATION</scope>
</reference>
<reference evidence="1" key="2">
    <citation type="submission" date="2025-08" db="UniProtKB">
        <authorList>
            <consortium name="Ensembl"/>
        </authorList>
    </citation>
    <scope>IDENTIFICATION</scope>
</reference>
<accession>A0A4W5PS16</accession>
<name>A0A4W5PS16_9TELE</name>
<dbReference type="GeneTree" id="ENSGT01100000264586"/>
<sequence>MLGDLPWLAVSVPIYPKGVRWSSGQGSVEAKFFNTNLDKPFLYGPRFVHRGIVMLKQERAFPKMLPQSWKHRIAAVSGKCVTASTTGRQELRKDLCVRKFDALKACRAVAEKTVYNLGDWSL</sequence>
<dbReference type="AlphaFoldDB" id="A0A4W5PS16"/>
<dbReference type="Proteomes" id="UP000314982">
    <property type="component" value="Unassembled WGS sequence"/>
</dbReference>
<organism evidence="1 2">
    <name type="scientific">Hucho hucho</name>
    <name type="common">huchen</name>
    <dbReference type="NCBI Taxonomy" id="62062"/>
    <lineage>
        <taxon>Eukaryota</taxon>
        <taxon>Metazoa</taxon>
        <taxon>Chordata</taxon>
        <taxon>Craniata</taxon>
        <taxon>Vertebrata</taxon>
        <taxon>Euteleostomi</taxon>
        <taxon>Actinopterygii</taxon>
        <taxon>Neopterygii</taxon>
        <taxon>Teleostei</taxon>
        <taxon>Protacanthopterygii</taxon>
        <taxon>Salmoniformes</taxon>
        <taxon>Salmonidae</taxon>
        <taxon>Salmoninae</taxon>
        <taxon>Hucho</taxon>
    </lineage>
</organism>
<proteinExistence type="predicted"/>
<reference evidence="2" key="1">
    <citation type="submission" date="2018-06" db="EMBL/GenBank/DDBJ databases">
        <title>Genome assembly of Danube salmon.</title>
        <authorList>
            <person name="Macqueen D.J."/>
            <person name="Gundappa M.K."/>
        </authorList>
    </citation>
    <scope>NUCLEOTIDE SEQUENCE [LARGE SCALE GENOMIC DNA]</scope>
</reference>
<evidence type="ECO:0000313" key="1">
    <source>
        <dbReference type="Ensembl" id="ENSHHUP00000067526.1"/>
    </source>
</evidence>